<dbReference type="PANTHER" id="PTHR30050">
    <property type="entry name" value="CHROMOSOMAL REPLICATION INITIATOR PROTEIN DNAA"/>
    <property type="match status" value="1"/>
</dbReference>
<sequence length="224" mass="24589">MNGGRQLVLDLGAAPRMGREDFMQTEGNAAALQAVDSWPDWPERRMILAGPSGSGRSHLAAIWQTETRAAALSGLTLKLPEQAAAYAIDDADAVAGEPRREEALFHLLNRARAEGAPVLMTARDTPGTWGMALPDLQSRLLACAVTHLDRPDDTLLCMSLVKLGEERQLMLDPGTVDYLVARMDRSVSFAHRIVDALDYEAYSRQKRVSRTMAAEVLANLQQHR</sequence>
<dbReference type="EMBL" id="SMZO01000021">
    <property type="protein sequence ID" value="TDL87800.1"/>
    <property type="molecule type" value="Genomic_DNA"/>
</dbReference>
<dbReference type="SUPFAM" id="SSF52540">
    <property type="entry name" value="P-loop containing nucleoside triphosphate hydrolases"/>
    <property type="match status" value="1"/>
</dbReference>
<dbReference type="GO" id="GO:0003688">
    <property type="term" value="F:DNA replication origin binding"/>
    <property type="evidence" value="ECO:0007669"/>
    <property type="project" value="TreeGrafter"/>
</dbReference>
<evidence type="ECO:0000313" key="2">
    <source>
        <dbReference type="Proteomes" id="UP000294562"/>
    </source>
</evidence>
<dbReference type="InterPro" id="IPR027417">
    <property type="entry name" value="P-loop_NTPase"/>
</dbReference>
<keyword evidence="2" id="KW-1185">Reference proteome</keyword>
<dbReference type="GO" id="GO:0005886">
    <property type="term" value="C:plasma membrane"/>
    <property type="evidence" value="ECO:0007669"/>
    <property type="project" value="TreeGrafter"/>
</dbReference>
<dbReference type="Gene3D" id="3.40.50.300">
    <property type="entry name" value="P-loop containing nucleotide triphosphate hydrolases"/>
    <property type="match status" value="1"/>
</dbReference>
<organism evidence="1 2">
    <name type="scientific">Meridianimarinicoccus aquatilis</name>
    <dbReference type="NCBI Taxonomy" id="2552766"/>
    <lineage>
        <taxon>Bacteria</taxon>
        <taxon>Pseudomonadati</taxon>
        <taxon>Pseudomonadota</taxon>
        <taxon>Alphaproteobacteria</taxon>
        <taxon>Rhodobacterales</taxon>
        <taxon>Paracoccaceae</taxon>
        <taxon>Meridianimarinicoccus</taxon>
    </lineage>
</organism>
<dbReference type="PANTHER" id="PTHR30050:SF5">
    <property type="entry name" value="DNAA REGULATORY INACTIVATOR HDA"/>
    <property type="match status" value="1"/>
</dbReference>
<dbReference type="GO" id="GO:0006270">
    <property type="term" value="P:DNA replication initiation"/>
    <property type="evidence" value="ECO:0007669"/>
    <property type="project" value="TreeGrafter"/>
</dbReference>
<proteinExistence type="predicted"/>
<accession>A0A4R6AUD3</accession>
<dbReference type="Proteomes" id="UP000294562">
    <property type="component" value="Unassembled WGS sequence"/>
</dbReference>
<evidence type="ECO:0008006" key="3">
    <source>
        <dbReference type="Google" id="ProtNLM"/>
    </source>
</evidence>
<gene>
    <name evidence="1" type="ORF">E2L05_10695</name>
</gene>
<name>A0A4R6AUD3_9RHOB</name>
<evidence type="ECO:0000313" key="1">
    <source>
        <dbReference type="EMBL" id="TDL87800.1"/>
    </source>
</evidence>
<dbReference type="AlphaFoldDB" id="A0A4R6AUD3"/>
<protein>
    <recommendedName>
        <fullName evidence="3">Chromosomal replication initiator DnaA</fullName>
    </recommendedName>
</protein>
<dbReference type="RefSeq" id="WP_133342904.1">
    <property type="nucleotide sequence ID" value="NZ_SMZO01000021.1"/>
</dbReference>
<dbReference type="OrthoDB" id="7390113at2"/>
<comment type="caution">
    <text evidence="1">The sequence shown here is derived from an EMBL/GenBank/DDBJ whole genome shotgun (WGS) entry which is preliminary data.</text>
</comment>
<dbReference type="Gene3D" id="1.10.8.60">
    <property type="match status" value="1"/>
</dbReference>
<reference evidence="1 2" key="1">
    <citation type="submission" date="2019-03" db="EMBL/GenBank/DDBJ databases">
        <title>Rhodobacteraceae bacterium SM1902, a new member of the family Rhodobacteraceae isolated from Yantai.</title>
        <authorList>
            <person name="Sun Y."/>
        </authorList>
    </citation>
    <scope>NUCLEOTIDE SEQUENCE [LARGE SCALE GENOMIC DNA]</scope>
    <source>
        <strain evidence="1 2">SM1902</strain>
    </source>
</reference>